<comment type="caution">
    <text evidence="13">The sequence shown here is derived from an EMBL/GenBank/DDBJ whole genome shotgun (WGS) entry which is preliminary data.</text>
</comment>
<keyword evidence="6" id="KW-0274">FAD</keyword>
<comment type="similarity">
    <text evidence="2">Belongs to the UbiH/COQ6 family.</text>
</comment>
<dbReference type="GO" id="GO:0005739">
    <property type="term" value="C:mitochondrion"/>
    <property type="evidence" value="ECO:0007669"/>
    <property type="project" value="TreeGrafter"/>
</dbReference>
<dbReference type="InterPro" id="IPR036188">
    <property type="entry name" value="FAD/NAD-bd_sf"/>
</dbReference>
<dbReference type="GO" id="GO:0071949">
    <property type="term" value="F:FAD binding"/>
    <property type="evidence" value="ECO:0007669"/>
    <property type="project" value="InterPro"/>
</dbReference>
<dbReference type="GO" id="GO:0004497">
    <property type="term" value="F:monooxygenase activity"/>
    <property type="evidence" value="ECO:0007669"/>
    <property type="project" value="UniProtKB-KW"/>
</dbReference>
<dbReference type="GO" id="GO:0016705">
    <property type="term" value="F:oxidoreductase activity, acting on paired donors, with incorporation or reduction of molecular oxygen"/>
    <property type="evidence" value="ECO:0007669"/>
    <property type="project" value="InterPro"/>
</dbReference>
<reference evidence="13 14" key="1">
    <citation type="journal article" date="2017" name="Nat. Ecol. Evol.">
        <title>Scallop genome provides insights into evolution of bilaterian karyotype and development.</title>
        <authorList>
            <person name="Wang S."/>
            <person name="Zhang J."/>
            <person name="Jiao W."/>
            <person name="Li J."/>
            <person name="Xun X."/>
            <person name="Sun Y."/>
            <person name="Guo X."/>
            <person name="Huan P."/>
            <person name="Dong B."/>
            <person name="Zhang L."/>
            <person name="Hu X."/>
            <person name="Sun X."/>
            <person name="Wang J."/>
            <person name="Zhao C."/>
            <person name="Wang Y."/>
            <person name="Wang D."/>
            <person name="Huang X."/>
            <person name="Wang R."/>
            <person name="Lv J."/>
            <person name="Li Y."/>
            <person name="Zhang Z."/>
            <person name="Liu B."/>
            <person name="Lu W."/>
            <person name="Hui Y."/>
            <person name="Liang J."/>
            <person name="Zhou Z."/>
            <person name="Hou R."/>
            <person name="Li X."/>
            <person name="Liu Y."/>
            <person name="Li H."/>
            <person name="Ning X."/>
            <person name="Lin Y."/>
            <person name="Zhao L."/>
            <person name="Xing Q."/>
            <person name="Dou J."/>
            <person name="Li Y."/>
            <person name="Mao J."/>
            <person name="Guo H."/>
            <person name="Dou H."/>
            <person name="Li T."/>
            <person name="Mu C."/>
            <person name="Jiang W."/>
            <person name="Fu Q."/>
            <person name="Fu X."/>
            <person name="Miao Y."/>
            <person name="Liu J."/>
            <person name="Yu Q."/>
            <person name="Li R."/>
            <person name="Liao H."/>
            <person name="Li X."/>
            <person name="Kong Y."/>
            <person name="Jiang Z."/>
            <person name="Chourrout D."/>
            <person name="Li R."/>
            <person name="Bao Z."/>
        </authorList>
    </citation>
    <scope>NUCLEOTIDE SEQUENCE [LARGE SCALE GENOMIC DNA]</scope>
    <source>
        <strain evidence="13 14">PY_sf001</strain>
    </source>
</reference>
<protein>
    <submittedName>
        <fullName evidence="13">Ubiquinone biosynthesis monooxygenase COQ6</fullName>
    </submittedName>
</protein>
<evidence type="ECO:0000256" key="7">
    <source>
        <dbReference type="ARBA" id="ARBA00022946"/>
    </source>
</evidence>
<dbReference type="OrthoDB" id="683240at2759"/>
<keyword evidence="14" id="KW-1185">Reference proteome</keyword>
<evidence type="ECO:0000256" key="3">
    <source>
        <dbReference type="ARBA" id="ARBA00022630"/>
    </source>
</evidence>
<dbReference type="InterPro" id="IPR051205">
    <property type="entry name" value="UbiH/COQ6_monooxygenase"/>
</dbReference>
<evidence type="ECO:0000256" key="4">
    <source>
        <dbReference type="ARBA" id="ARBA00022688"/>
    </source>
</evidence>
<evidence type="ECO:0000256" key="8">
    <source>
        <dbReference type="ARBA" id="ARBA00023002"/>
    </source>
</evidence>
<dbReference type="Gene3D" id="3.50.50.60">
    <property type="entry name" value="FAD/NAD(P)-binding domain"/>
    <property type="match status" value="1"/>
</dbReference>
<evidence type="ECO:0000256" key="9">
    <source>
        <dbReference type="ARBA" id="ARBA00023033"/>
    </source>
</evidence>
<gene>
    <name evidence="13" type="ORF">KP79_PYT10318</name>
</gene>
<dbReference type="InterPro" id="IPR010971">
    <property type="entry name" value="UbiH/COQ6"/>
</dbReference>
<keyword evidence="8" id="KW-0560">Oxidoreductase</keyword>
<proteinExistence type="inferred from homology"/>
<accession>A0A210QAH3</accession>
<dbReference type="Pfam" id="PF01494">
    <property type="entry name" value="FAD_binding_3"/>
    <property type="match status" value="1"/>
</dbReference>
<dbReference type="PANTHER" id="PTHR43876">
    <property type="entry name" value="UBIQUINONE BIOSYNTHESIS MONOOXYGENASE COQ6, MITOCHONDRIAL"/>
    <property type="match status" value="1"/>
</dbReference>
<name>A0A210QAH3_MIZYE</name>
<keyword evidence="13" id="KW-0830">Ubiquinone</keyword>
<keyword evidence="11" id="KW-0472">Membrane</keyword>
<dbReference type="SUPFAM" id="SSF51905">
    <property type="entry name" value="FAD/NAD(P)-binding domain"/>
    <property type="match status" value="1"/>
</dbReference>
<organism evidence="13 14">
    <name type="scientific">Mizuhopecten yessoensis</name>
    <name type="common">Japanese scallop</name>
    <name type="synonym">Patinopecten yessoensis</name>
    <dbReference type="NCBI Taxonomy" id="6573"/>
    <lineage>
        <taxon>Eukaryota</taxon>
        <taxon>Metazoa</taxon>
        <taxon>Spiralia</taxon>
        <taxon>Lophotrochozoa</taxon>
        <taxon>Mollusca</taxon>
        <taxon>Bivalvia</taxon>
        <taxon>Autobranchia</taxon>
        <taxon>Pteriomorphia</taxon>
        <taxon>Pectinida</taxon>
        <taxon>Pectinoidea</taxon>
        <taxon>Pectinidae</taxon>
        <taxon>Mizuhopecten</taxon>
    </lineage>
</organism>
<dbReference type="AlphaFoldDB" id="A0A210QAH3"/>
<dbReference type="InterPro" id="IPR002938">
    <property type="entry name" value="FAD-bd"/>
</dbReference>
<evidence type="ECO:0000256" key="1">
    <source>
        <dbReference type="ARBA" id="ARBA00001974"/>
    </source>
</evidence>
<dbReference type="EMBL" id="NEDP02004417">
    <property type="protein sequence ID" value="OWF45709.1"/>
    <property type="molecule type" value="Genomic_DNA"/>
</dbReference>
<evidence type="ECO:0000256" key="2">
    <source>
        <dbReference type="ARBA" id="ARBA00005349"/>
    </source>
</evidence>
<dbReference type="FunFam" id="3.50.50.60:FF:000086">
    <property type="entry name" value="Ubiquinone biosynthesis monooxygenase COQ6, mitochondrial"/>
    <property type="match status" value="1"/>
</dbReference>
<evidence type="ECO:0000259" key="12">
    <source>
        <dbReference type="Pfam" id="PF01494"/>
    </source>
</evidence>
<evidence type="ECO:0000313" key="14">
    <source>
        <dbReference type="Proteomes" id="UP000242188"/>
    </source>
</evidence>
<dbReference type="STRING" id="6573.A0A210QAH3"/>
<keyword evidence="4" id="KW-0831">Ubiquinone biosynthesis</keyword>
<dbReference type="PRINTS" id="PR00420">
    <property type="entry name" value="RNGMNOXGNASE"/>
</dbReference>
<dbReference type="PANTHER" id="PTHR43876:SF7">
    <property type="entry name" value="UBIQUINONE BIOSYNTHESIS MONOOXYGENASE COQ6, MITOCHONDRIAL"/>
    <property type="match status" value="1"/>
</dbReference>
<sequence>MACALSLRQRCFLCFATVRSMRMLPTTSRKIQTTTSQNEETADIVISGGGMVGTAMACALGHEELLKDKKIVLLEAAAKKSYTVPEAFSNRTCAISPSSVDLLSSVGAWNEVEQMRCHSVKRMQVWDSCSDSLITFSNDNLLDDLAYIAENDVIEEALRRRLEAVSDRVDVRYQTSAKSFIIPGVTPGHAETHQNSWVTVGLQDNCVLKTKLLIGADGIFSAVRKAGEFHTIQRDYKQTAVVATLQVDESIDNSVAWQRFLPTGPIAMLPLSSKYCNLIWTTTPDQARYLKEIPEESFVDAVNDAFVSSVS</sequence>
<keyword evidence="5" id="KW-0999">Mitochondrion inner membrane</keyword>
<evidence type="ECO:0000256" key="10">
    <source>
        <dbReference type="ARBA" id="ARBA00023128"/>
    </source>
</evidence>
<evidence type="ECO:0000256" key="11">
    <source>
        <dbReference type="ARBA" id="ARBA00023136"/>
    </source>
</evidence>
<dbReference type="NCBIfam" id="TIGR01988">
    <property type="entry name" value="Ubi-OHases"/>
    <property type="match status" value="1"/>
</dbReference>
<keyword evidence="10" id="KW-0496">Mitochondrion</keyword>
<keyword evidence="7" id="KW-0809">Transit peptide</keyword>
<dbReference type="GO" id="GO:0006744">
    <property type="term" value="P:ubiquinone biosynthetic process"/>
    <property type="evidence" value="ECO:0007669"/>
    <property type="project" value="UniProtKB-KW"/>
</dbReference>
<keyword evidence="9 13" id="KW-0503">Monooxygenase</keyword>
<comment type="cofactor">
    <cofactor evidence="1">
        <name>FAD</name>
        <dbReference type="ChEBI" id="CHEBI:57692"/>
    </cofactor>
</comment>
<evidence type="ECO:0000313" key="13">
    <source>
        <dbReference type="EMBL" id="OWF45709.1"/>
    </source>
</evidence>
<feature type="domain" description="FAD-binding" evidence="12">
    <location>
        <begin position="42"/>
        <end position="304"/>
    </location>
</feature>
<keyword evidence="3" id="KW-0285">Flavoprotein</keyword>
<evidence type="ECO:0000256" key="5">
    <source>
        <dbReference type="ARBA" id="ARBA00022792"/>
    </source>
</evidence>
<evidence type="ECO:0000256" key="6">
    <source>
        <dbReference type="ARBA" id="ARBA00022827"/>
    </source>
</evidence>
<dbReference type="Proteomes" id="UP000242188">
    <property type="component" value="Unassembled WGS sequence"/>
</dbReference>